<feature type="binding site" evidence="11">
    <location>
        <begin position="253"/>
        <end position="254"/>
    </location>
    <ligand>
        <name>FMN</name>
        <dbReference type="ChEBI" id="CHEBI:58210"/>
    </ligand>
</feature>
<feature type="binding site" evidence="11">
    <location>
        <position position="45"/>
    </location>
    <ligand>
        <name>NADP(+)</name>
        <dbReference type="ChEBI" id="CHEBI:58349"/>
    </ligand>
</feature>
<evidence type="ECO:0000256" key="4">
    <source>
        <dbReference type="ARBA" id="ARBA00022605"/>
    </source>
</evidence>
<evidence type="ECO:0000256" key="8">
    <source>
        <dbReference type="ARBA" id="ARBA00022857"/>
    </source>
</evidence>
<comment type="pathway">
    <text evidence="1 11 12">Metabolic intermediate biosynthesis; chorismate biosynthesis; chorismate from D-erythrose 4-phosphate and phosphoenolpyruvate: step 7/7.</text>
</comment>
<feature type="binding site" evidence="11">
    <location>
        <position position="298"/>
    </location>
    <ligand>
        <name>FMN</name>
        <dbReference type="ChEBI" id="CHEBI:58210"/>
    </ligand>
</feature>
<comment type="caution">
    <text evidence="13">The sequence shown here is derived from an EMBL/GenBank/DDBJ whole genome shotgun (WGS) entry which is preliminary data.</text>
</comment>
<evidence type="ECO:0000256" key="10">
    <source>
        <dbReference type="ARBA" id="ARBA00023239"/>
    </source>
</evidence>
<comment type="catalytic activity">
    <reaction evidence="11 12">
        <text>5-O-(1-carboxyvinyl)-3-phosphoshikimate = chorismate + phosphate</text>
        <dbReference type="Rhea" id="RHEA:21020"/>
        <dbReference type="ChEBI" id="CHEBI:29748"/>
        <dbReference type="ChEBI" id="CHEBI:43474"/>
        <dbReference type="ChEBI" id="CHEBI:57701"/>
        <dbReference type="EC" id="4.2.3.5"/>
    </reaction>
</comment>
<comment type="cofactor">
    <cofactor evidence="11 12">
        <name>FMNH2</name>
        <dbReference type="ChEBI" id="CHEBI:57618"/>
    </cofactor>
    <text evidence="11 12">Reduced FMN (FMNH(2)).</text>
</comment>
<dbReference type="GO" id="GO:0005829">
    <property type="term" value="C:cytosol"/>
    <property type="evidence" value="ECO:0007669"/>
    <property type="project" value="TreeGrafter"/>
</dbReference>
<gene>
    <name evidence="11" type="primary">aroC</name>
    <name evidence="13" type="ORF">BHF68_03375</name>
</gene>
<reference evidence="13 14" key="1">
    <citation type="submission" date="2016-09" db="EMBL/GenBank/DDBJ databases">
        <title>Draft genome sequence for the type strain of Desulfuribacillus alkaliarsenatis AHT28, an obligately anaerobic, sulfidogenic bacterium isolated from Russian soda lake sediments.</title>
        <authorList>
            <person name="Abin C.A."/>
            <person name="Hollibaugh J.T."/>
        </authorList>
    </citation>
    <scope>NUCLEOTIDE SEQUENCE [LARGE SCALE GENOMIC DNA]</scope>
    <source>
        <strain evidence="13 14">AHT28</strain>
    </source>
</reference>
<evidence type="ECO:0000256" key="2">
    <source>
        <dbReference type="ARBA" id="ARBA00008014"/>
    </source>
</evidence>
<dbReference type="InterPro" id="IPR020541">
    <property type="entry name" value="Chorismate_synthase_CS"/>
</dbReference>
<keyword evidence="9 11" id="KW-0057">Aromatic amino acid biosynthesis</keyword>
<keyword evidence="4 11" id="KW-0028">Amino-acid biosynthesis</keyword>
<dbReference type="Proteomes" id="UP000094296">
    <property type="component" value="Unassembled WGS sequence"/>
</dbReference>
<dbReference type="InterPro" id="IPR000453">
    <property type="entry name" value="Chorismate_synth"/>
</dbReference>
<dbReference type="AlphaFoldDB" id="A0A1E5G7T5"/>
<dbReference type="GO" id="GO:0010181">
    <property type="term" value="F:FMN binding"/>
    <property type="evidence" value="ECO:0007669"/>
    <property type="project" value="TreeGrafter"/>
</dbReference>
<feature type="binding site" evidence="11">
    <location>
        <begin position="313"/>
        <end position="317"/>
    </location>
    <ligand>
        <name>FMN</name>
        <dbReference type="ChEBI" id="CHEBI:58210"/>
    </ligand>
</feature>
<dbReference type="FunFam" id="3.60.150.10:FF:000002">
    <property type="entry name" value="Chorismate synthase"/>
    <property type="match status" value="1"/>
</dbReference>
<dbReference type="STRING" id="766136.BHF68_03375"/>
<dbReference type="NCBIfam" id="NF003793">
    <property type="entry name" value="PRK05382.1"/>
    <property type="match status" value="1"/>
</dbReference>
<dbReference type="GO" id="GO:0009073">
    <property type="term" value="P:aromatic amino acid family biosynthetic process"/>
    <property type="evidence" value="ECO:0007669"/>
    <property type="project" value="UniProtKB-KW"/>
</dbReference>
<dbReference type="HAMAP" id="MF_00300">
    <property type="entry name" value="Chorismate_synth"/>
    <property type="match status" value="1"/>
</dbReference>
<keyword evidence="6 11" id="KW-0288">FMN</keyword>
<dbReference type="Pfam" id="PF01264">
    <property type="entry name" value="Chorismate_synt"/>
    <property type="match status" value="1"/>
</dbReference>
<keyword evidence="5 11" id="KW-0285">Flavoprotein</keyword>
<feature type="binding site" evidence="11">
    <location>
        <position position="339"/>
    </location>
    <ligand>
        <name>FMN</name>
        <dbReference type="ChEBI" id="CHEBI:58210"/>
    </ligand>
</feature>
<organism evidence="13 14">
    <name type="scientific">Desulfuribacillus alkaliarsenatis</name>
    <dbReference type="NCBI Taxonomy" id="766136"/>
    <lineage>
        <taxon>Bacteria</taxon>
        <taxon>Bacillati</taxon>
        <taxon>Bacillota</taxon>
        <taxon>Desulfuribacillia</taxon>
        <taxon>Desulfuribacillales</taxon>
        <taxon>Desulfuribacillaceae</taxon>
        <taxon>Desulfuribacillus</taxon>
    </lineage>
</organism>
<dbReference type="GO" id="GO:0008652">
    <property type="term" value="P:amino acid biosynthetic process"/>
    <property type="evidence" value="ECO:0007669"/>
    <property type="project" value="UniProtKB-KW"/>
</dbReference>
<dbReference type="Gene3D" id="3.60.150.10">
    <property type="entry name" value="Chorismate synthase AroC"/>
    <property type="match status" value="1"/>
</dbReference>
<keyword evidence="8 11" id="KW-0521">NADP</keyword>
<dbReference type="EC" id="4.2.3.5" evidence="3 11"/>
<dbReference type="GO" id="GO:0004107">
    <property type="term" value="F:chorismate synthase activity"/>
    <property type="evidence" value="ECO:0007669"/>
    <property type="project" value="UniProtKB-UniRule"/>
</dbReference>
<comment type="similarity">
    <text evidence="2 11 12">Belongs to the chorismate synthase family.</text>
</comment>
<feature type="binding site" evidence="11">
    <location>
        <begin position="128"/>
        <end position="130"/>
    </location>
    <ligand>
        <name>FMN</name>
        <dbReference type="ChEBI" id="CHEBI:58210"/>
    </ligand>
</feature>
<dbReference type="PANTHER" id="PTHR21085:SF0">
    <property type="entry name" value="CHORISMATE SYNTHASE"/>
    <property type="match status" value="1"/>
</dbReference>
<keyword evidence="10 11" id="KW-0456">Lyase</keyword>
<sequence length="390" mass="43073">MRYLSAGESHGPELTAIIEGMPANFTVNLDEINFQLSRRQKGHGRGGRMKIEKDQALVTSGIRFNRTTGAPICLKVINRDWVNWEDKMAHFGEPLENIELVSRPRPGHADLSGGIKYQQRDLRNILERASARETTIRVAVGGLARQILEQFGIKIYSHVLQIGSVKEENPVRPFEAKDTAEWANKVEESPVRSYNSNTEKRMMDEIDKIKAEGDSVGGIIEIIITGAPVGLGSYVHWEHKLDSKLATAVMSVQAIKAVEFGLGFKVGERPGSQVHDAIYHSEEAGFYRNTNHAGGIEGGMTNGEPIIIRAAMKPIPTLYKPLESVDIETKQAFEASIERSDACAVPAAAVVVENAVAWELANCFLDKFSGDSVEEIKQQVAAYQDLIDNY</sequence>
<dbReference type="SUPFAM" id="SSF103263">
    <property type="entry name" value="Chorismate synthase, AroC"/>
    <property type="match status" value="1"/>
</dbReference>
<dbReference type="OrthoDB" id="9771806at2"/>
<evidence type="ECO:0000256" key="11">
    <source>
        <dbReference type="HAMAP-Rule" id="MF_00300"/>
    </source>
</evidence>
<evidence type="ECO:0000256" key="6">
    <source>
        <dbReference type="ARBA" id="ARBA00022643"/>
    </source>
</evidence>
<dbReference type="PANTHER" id="PTHR21085">
    <property type="entry name" value="CHORISMATE SYNTHASE"/>
    <property type="match status" value="1"/>
</dbReference>
<keyword evidence="14" id="KW-1185">Reference proteome</keyword>
<accession>A0A1E5G7T5</accession>
<dbReference type="NCBIfam" id="TIGR00033">
    <property type="entry name" value="aroC"/>
    <property type="match status" value="1"/>
</dbReference>
<dbReference type="EMBL" id="MIJE01000001">
    <property type="protein sequence ID" value="OEF98794.1"/>
    <property type="molecule type" value="Genomic_DNA"/>
</dbReference>
<evidence type="ECO:0000256" key="3">
    <source>
        <dbReference type="ARBA" id="ARBA00013036"/>
    </source>
</evidence>
<evidence type="ECO:0000313" key="14">
    <source>
        <dbReference type="Proteomes" id="UP000094296"/>
    </source>
</evidence>
<dbReference type="PIRSF" id="PIRSF001456">
    <property type="entry name" value="Chorismate_synth"/>
    <property type="match status" value="1"/>
</dbReference>
<evidence type="ECO:0000313" key="13">
    <source>
        <dbReference type="EMBL" id="OEF98794.1"/>
    </source>
</evidence>
<feature type="binding site" evidence="11">
    <location>
        <position position="39"/>
    </location>
    <ligand>
        <name>NADP(+)</name>
        <dbReference type="ChEBI" id="CHEBI:58349"/>
    </ligand>
</feature>
<dbReference type="InterPro" id="IPR035904">
    <property type="entry name" value="Chorismate_synth_AroC_sf"/>
</dbReference>
<dbReference type="GO" id="GO:0009423">
    <property type="term" value="P:chorismate biosynthetic process"/>
    <property type="evidence" value="ECO:0007669"/>
    <property type="project" value="UniProtKB-UniRule"/>
</dbReference>
<proteinExistence type="inferred from homology"/>
<keyword evidence="7 11" id="KW-0274">FAD</keyword>
<evidence type="ECO:0000256" key="1">
    <source>
        <dbReference type="ARBA" id="ARBA00005044"/>
    </source>
</evidence>
<dbReference type="PROSITE" id="PS00787">
    <property type="entry name" value="CHORISMATE_SYNTHASE_1"/>
    <property type="match status" value="1"/>
</dbReference>
<dbReference type="CDD" id="cd07304">
    <property type="entry name" value="Chorismate_synthase"/>
    <property type="match status" value="1"/>
</dbReference>
<evidence type="ECO:0000256" key="7">
    <source>
        <dbReference type="ARBA" id="ARBA00022827"/>
    </source>
</evidence>
<comment type="function">
    <text evidence="11">Catalyzes the anti-1,4-elimination of the C-3 phosphate and the C-6 proR hydrogen from 5-enolpyruvylshikimate-3-phosphate (EPSP) to yield chorismate, which is the branch point compound that serves as the starting substrate for the three terminal pathways of aromatic amino acid biosynthesis. This reaction introduces a second double bond into the aromatic ring system.</text>
</comment>
<name>A0A1E5G7T5_9FIRM</name>
<evidence type="ECO:0000256" key="12">
    <source>
        <dbReference type="RuleBase" id="RU000605"/>
    </source>
</evidence>
<evidence type="ECO:0000256" key="5">
    <source>
        <dbReference type="ARBA" id="ARBA00022630"/>
    </source>
</evidence>
<evidence type="ECO:0000256" key="9">
    <source>
        <dbReference type="ARBA" id="ARBA00023141"/>
    </source>
</evidence>
<comment type="subunit">
    <text evidence="11">Homotetramer.</text>
</comment>
<protein>
    <recommendedName>
        <fullName evidence="3 11">Chorismate synthase</fullName>
        <shortName evidence="11">CS</shortName>
        <ecNumber evidence="3 11">4.2.3.5</ecNumber>
    </recommendedName>
    <alternativeName>
        <fullName evidence="11">5-enolpyruvylshikimate-3-phosphate phospholyase</fullName>
    </alternativeName>
</protein>
<dbReference type="UniPathway" id="UPA00053">
    <property type="reaction ID" value="UER00090"/>
</dbReference>